<keyword evidence="3" id="KW-1185">Reference proteome</keyword>
<dbReference type="EMBL" id="VLLG01000002">
    <property type="protein sequence ID" value="TWI92071.1"/>
    <property type="molecule type" value="Genomic_DNA"/>
</dbReference>
<dbReference type="RefSeq" id="WP_145711289.1">
    <property type="nucleotide sequence ID" value="NZ_BAAAFY010000001.1"/>
</dbReference>
<dbReference type="InterPro" id="IPR017853">
    <property type="entry name" value="GH"/>
</dbReference>
<dbReference type="GO" id="GO:0005975">
    <property type="term" value="P:carbohydrate metabolic process"/>
    <property type="evidence" value="ECO:0007669"/>
    <property type="project" value="InterPro"/>
</dbReference>
<organism evidence="2 3">
    <name type="scientific">Chitinophaga japonensis</name>
    <name type="common">Flexibacter japonensis</name>
    <dbReference type="NCBI Taxonomy" id="104662"/>
    <lineage>
        <taxon>Bacteria</taxon>
        <taxon>Pseudomonadati</taxon>
        <taxon>Bacteroidota</taxon>
        <taxon>Chitinophagia</taxon>
        <taxon>Chitinophagales</taxon>
        <taxon>Chitinophagaceae</taxon>
        <taxon>Chitinophaga</taxon>
    </lineage>
</organism>
<dbReference type="GO" id="GO:0004553">
    <property type="term" value="F:hydrolase activity, hydrolyzing O-glycosyl compounds"/>
    <property type="evidence" value="ECO:0007669"/>
    <property type="project" value="InterPro"/>
</dbReference>
<dbReference type="Proteomes" id="UP000316778">
    <property type="component" value="Unassembled WGS sequence"/>
</dbReference>
<evidence type="ECO:0000313" key="3">
    <source>
        <dbReference type="Proteomes" id="UP000316778"/>
    </source>
</evidence>
<gene>
    <name evidence="2" type="ORF">LX66_1453</name>
</gene>
<feature type="domain" description="Glycoside hydrolase family 2 catalytic" evidence="1">
    <location>
        <begin position="115"/>
        <end position="232"/>
    </location>
</feature>
<dbReference type="Pfam" id="PF02836">
    <property type="entry name" value="Glyco_hydro_2_C"/>
    <property type="match status" value="1"/>
</dbReference>
<dbReference type="AlphaFoldDB" id="A0A562TEV6"/>
<proteinExistence type="predicted"/>
<protein>
    <submittedName>
        <fullName evidence="2">Glycosyl hydrolase family 2</fullName>
    </submittedName>
</protein>
<comment type="caution">
    <text evidence="2">The sequence shown here is derived from an EMBL/GenBank/DDBJ whole genome shotgun (WGS) entry which is preliminary data.</text>
</comment>
<reference evidence="2 3" key="1">
    <citation type="journal article" date="2013" name="Stand. Genomic Sci.">
        <title>Genomic Encyclopedia of Type Strains, Phase I: The one thousand microbial genomes (KMG-I) project.</title>
        <authorList>
            <person name="Kyrpides N.C."/>
            <person name="Woyke T."/>
            <person name="Eisen J.A."/>
            <person name="Garrity G."/>
            <person name="Lilburn T.G."/>
            <person name="Beck B.J."/>
            <person name="Whitman W.B."/>
            <person name="Hugenholtz P."/>
            <person name="Klenk H.P."/>
        </authorList>
    </citation>
    <scope>NUCLEOTIDE SEQUENCE [LARGE SCALE GENOMIC DNA]</scope>
    <source>
        <strain evidence="2 3">DSM 13484</strain>
    </source>
</reference>
<dbReference type="InterPro" id="IPR006103">
    <property type="entry name" value="Glyco_hydro_2_cat"/>
</dbReference>
<evidence type="ECO:0000313" key="2">
    <source>
        <dbReference type="EMBL" id="TWI92071.1"/>
    </source>
</evidence>
<dbReference type="OrthoDB" id="9801077at2"/>
<accession>A0A562TEV6</accession>
<sequence>MTLRKYLLWVLPLLSIYCNTPSSSPINHRKVFVQKAGKQYTLYRNGKPFTIRGASGYTHLDRLQQIGGNTIRTWDTTNIGAILDEARRCHLAVIVGLPMPGSGYLDYFYKDTARTGAQYRAFTRTVQRYKDHPALLMWCLGNELGFPYKPGYSAFYKTFNRLLDMIHATDPDHPVTTTIANFNIVQALLVKWKVHDLDLLSFNTFGKLKTLDKQLKRSAWLWSGPFLVTEWGTYGPWESALTAWDAPIESTSTKKAEHYRELHRHLPVKAPGFLGALVFYWGQKQETTSTWFSMFDEQAAATEAVSVMQHLWTGRAPAHAAPQLKYMLVDDKGAQDNIMLAPGTRHRAEILLENGGPDTLALQWEIWQEDWFSETGLAPLKMPDTLLAPAGSHTLTFRAPSKAGPYRIYVKVMDGYGNFATANTPFYVVD</sequence>
<evidence type="ECO:0000259" key="1">
    <source>
        <dbReference type="Pfam" id="PF02836"/>
    </source>
</evidence>
<keyword evidence="2" id="KW-0378">Hydrolase</keyword>
<dbReference type="Gene3D" id="3.20.20.80">
    <property type="entry name" value="Glycosidases"/>
    <property type="match status" value="1"/>
</dbReference>
<name>A0A562TEV6_CHIJA</name>
<dbReference type="SUPFAM" id="SSF51445">
    <property type="entry name" value="(Trans)glycosidases"/>
    <property type="match status" value="1"/>
</dbReference>